<evidence type="ECO:0000256" key="13">
    <source>
        <dbReference type="PROSITE-ProRule" id="PRU00649"/>
    </source>
</evidence>
<dbReference type="GO" id="GO:0005634">
    <property type="term" value="C:nucleus"/>
    <property type="evidence" value="ECO:0007669"/>
    <property type="project" value="UniProtKB-SubCell"/>
</dbReference>
<evidence type="ECO:0000256" key="14">
    <source>
        <dbReference type="SAM" id="MobiDB-lite"/>
    </source>
</evidence>
<dbReference type="FunFam" id="1.20.930.10:FF:000002">
    <property type="entry name" value="Transcription elongation factor A (SII), 1"/>
    <property type="match status" value="1"/>
</dbReference>
<dbReference type="InterPro" id="IPR003618">
    <property type="entry name" value="TFIIS_cen_dom"/>
</dbReference>
<feature type="domain" description="TFIIS central" evidence="17">
    <location>
        <begin position="137"/>
        <end position="252"/>
    </location>
</feature>
<evidence type="ECO:0000313" key="18">
    <source>
        <dbReference type="Proteomes" id="UP000515135"/>
    </source>
</evidence>
<dbReference type="SUPFAM" id="SSF57783">
    <property type="entry name" value="Zinc beta-ribbon"/>
    <property type="match status" value="2"/>
</dbReference>
<name>A0A6P4Z2B0_BRABE</name>
<keyword evidence="9" id="KW-0804">Transcription</keyword>
<dbReference type="Pfam" id="PF08711">
    <property type="entry name" value="Med26"/>
    <property type="match status" value="2"/>
</dbReference>
<evidence type="ECO:0000256" key="12">
    <source>
        <dbReference type="PROSITE-ProRule" id="PRU00472"/>
    </source>
</evidence>
<sequence>MGTEEDVLRIGRKLDKLIAKNSFENALDILKSLKELPMTLDILQKTRIGMSVNNLRKSSNSEEVNALAKSLIKSWKKLLNQNGAPKRSDSTSSEPASEKSPPEGRKLERQDSSSTAGSSFSSSQDSFPPVTKTHDSVREKCREMLANALKTDAKPEDDFNYELTAARIEECIFQEFKNTEMKYKTRVRSRIANLKDTKNPGLREKVLHGDVSPEKMAKMTAEEMASPEMKELRQSLTKEAIRDAQMATTGGTQTDLLKCGRCKKRNVTYNQVQTRSADEPMTTFCYCNECGNRWKCFCFVHLVIMYNLLQVFPCHLDTFTLQKTRIGMSVNNLRKSSNSEEVNALAKSLIKSWKKLLNQNGAPKRSDSTSSEPASEKSPPEGRKLERQDSSSTAGSSFSSSQDSFPPVTKTHDSVREKCREMLANALKTDAKPEDDFNYELTAARIEECIFQEFKNTEMKYKTRVRSRIANLKDTKNPGLREKVLHGDVSPEKMAKMTAEEMASPEMKELRQSLTKEAIRDAQMATTGGTQTDLLKCGRCKKRNVTYNQVQTRSADEPMTTFCYCNECGNRWKFC</sequence>
<evidence type="ECO:0000256" key="10">
    <source>
        <dbReference type="ARBA" id="ARBA00023242"/>
    </source>
</evidence>
<evidence type="ECO:0000256" key="4">
    <source>
        <dbReference type="ARBA" id="ARBA00022723"/>
    </source>
</evidence>
<dbReference type="GO" id="GO:0006368">
    <property type="term" value="P:transcription elongation by RNA polymerase II"/>
    <property type="evidence" value="ECO:0007669"/>
    <property type="project" value="InterPro"/>
</dbReference>
<dbReference type="FunFam" id="2.20.25.10:FF:000001">
    <property type="entry name" value="Probable Transcription elongation factor S-II"/>
    <property type="match status" value="2"/>
</dbReference>
<evidence type="ECO:0000256" key="9">
    <source>
        <dbReference type="ARBA" id="ARBA00023163"/>
    </source>
</evidence>
<dbReference type="PANTHER" id="PTHR11477">
    <property type="entry name" value="TRANSCRIPTION FACTOR S-II ZINC FINGER DOMAIN-CONTAINING PROTEIN"/>
    <property type="match status" value="1"/>
</dbReference>
<dbReference type="InterPro" id="IPR017923">
    <property type="entry name" value="TFIIS_N"/>
</dbReference>
<dbReference type="InterPro" id="IPR003617">
    <property type="entry name" value="TFIIS/CRSP70_N_sub"/>
</dbReference>
<dbReference type="SUPFAM" id="SSF47676">
    <property type="entry name" value="Conserved domain common to transcription factors TFIIS, elongin A, CRSP70"/>
    <property type="match status" value="2"/>
</dbReference>
<dbReference type="SMART" id="SM00509">
    <property type="entry name" value="TFS2N"/>
    <property type="match status" value="2"/>
</dbReference>
<keyword evidence="5 12" id="KW-0863">Zinc-finger</keyword>
<evidence type="ECO:0000259" key="15">
    <source>
        <dbReference type="PROSITE" id="PS51133"/>
    </source>
</evidence>
<protein>
    <submittedName>
        <fullName evidence="19">Transcription elongation factor A protein 1-like</fullName>
    </submittedName>
</protein>
<comment type="function">
    <text evidence="11">Necessary for efficient RNA polymerase II transcription elongation past template-encoded arresting sites. The arresting sites in DNA have the property of trapping a certain fraction of elongating RNA polymerases that pass through, resulting in locked ternary complexes. Cleavage of the nascent transcript by S-II allows the resumption of elongation from the new 3'-terminus.</text>
</comment>
<dbReference type="NCBIfam" id="TIGR01385">
    <property type="entry name" value="TFSII"/>
    <property type="match status" value="2"/>
</dbReference>
<dbReference type="GO" id="GO:0008270">
    <property type="term" value="F:zinc ion binding"/>
    <property type="evidence" value="ECO:0007669"/>
    <property type="project" value="UniProtKB-KW"/>
</dbReference>
<dbReference type="InterPro" id="IPR001222">
    <property type="entry name" value="Znf_TFIIS"/>
</dbReference>
<dbReference type="PROSITE" id="PS51321">
    <property type="entry name" value="TFIIS_CENTRAL"/>
    <property type="match status" value="2"/>
</dbReference>
<evidence type="ECO:0000256" key="5">
    <source>
        <dbReference type="ARBA" id="ARBA00022771"/>
    </source>
</evidence>
<evidence type="ECO:0000256" key="8">
    <source>
        <dbReference type="ARBA" id="ARBA00023125"/>
    </source>
</evidence>
<dbReference type="InterPro" id="IPR036575">
    <property type="entry name" value="TFIIS_cen_dom_sf"/>
</dbReference>
<dbReference type="PROSITE" id="PS51319">
    <property type="entry name" value="TFIIS_N"/>
    <property type="match status" value="2"/>
</dbReference>
<dbReference type="GeneID" id="109469602"/>
<dbReference type="PANTHER" id="PTHR11477:SF0">
    <property type="entry name" value="IP08861P-RELATED"/>
    <property type="match status" value="1"/>
</dbReference>
<feature type="compositionally biased region" description="Low complexity" evidence="14">
    <location>
        <begin position="112"/>
        <end position="126"/>
    </location>
</feature>
<dbReference type="SMART" id="SM00440">
    <property type="entry name" value="ZnF_C2C2"/>
    <property type="match status" value="2"/>
</dbReference>
<dbReference type="Gene3D" id="2.20.25.10">
    <property type="match status" value="2"/>
</dbReference>
<feature type="region of interest" description="Disordered" evidence="14">
    <location>
        <begin position="81"/>
        <end position="136"/>
    </location>
</feature>
<keyword evidence="6" id="KW-0862">Zinc</keyword>
<dbReference type="Gene3D" id="1.20.930.10">
    <property type="entry name" value="Conserved domain common to transcription factors TFIIS, elongin A, CRSP70"/>
    <property type="match status" value="2"/>
</dbReference>
<dbReference type="OrthoDB" id="44867at2759"/>
<reference evidence="19" key="1">
    <citation type="submission" date="2025-08" db="UniProtKB">
        <authorList>
            <consortium name="RefSeq"/>
        </authorList>
    </citation>
    <scope>IDENTIFICATION</scope>
    <source>
        <tissue evidence="19">Gonad</tissue>
    </source>
</reference>
<evidence type="ECO:0000256" key="11">
    <source>
        <dbReference type="ARBA" id="ARBA00025408"/>
    </source>
</evidence>
<dbReference type="Pfam" id="PF01096">
    <property type="entry name" value="Zn_ribbon_TFIIS"/>
    <property type="match status" value="2"/>
</dbReference>
<feature type="domain" description="TFIIS-type" evidence="15">
    <location>
        <begin position="255"/>
        <end position="295"/>
    </location>
</feature>
<feature type="domain" description="TFIIS-type" evidence="15">
    <location>
        <begin position="533"/>
        <end position="573"/>
    </location>
</feature>
<evidence type="ECO:0000256" key="3">
    <source>
        <dbReference type="ARBA" id="ARBA00022553"/>
    </source>
</evidence>
<dbReference type="Proteomes" id="UP000515135">
    <property type="component" value="Unplaced"/>
</dbReference>
<keyword evidence="18" id="KW-1185">Reference proteome</keyword>
<feature type="domain" description="TFIIS N-terminal" evidence="16">
    <location>
        <begin position="5"/>
        <end position="82"/>
    </location>
</feature>
<dbReference type="Pfam" id="PF07500">
    <property type="entry name" value="TFIIS_M"/>
    <property type="match status" value="2"/>
</dbReference>
<feature type="compositionally biased region" description="Basic and acidic residues" evidence="14">
    <location>
        <begin position="374"/>
        <end position="389"/>
    </location>
</feature>
<feature type="region of interest" description="Disordered" evidence="14">
    <location>
        <begin position="359"/>
        <end position="414"/>
    </location>
</feature>
<keyword evidence="7" id="KW-0805">Transcription regulation</keyword>
<keyword evidence="4" id="KW-0479">Metal-binding</keyword>
<dbReference type="RefSeq" id="XP_019623701.1">
    <property type="nucleotide sequence ID" value="XM_019768142.1"/>
</dbReference>
<dbReference type="PROSITE" id="PS00466">
    <property type="entry name" value="ZF_TFIIS_1"/>
    <property type="match status" value="2"/>
</dbReference>
<evidence type="ECO:0000256" key="2">
    <source>
        <dbReference type="ARBA" id="ARBA00009647"/>
    </source>
</evidence>
<dbReference type="SMART" id="SM00510">
    <property type="entry name" value="TFS2M"/>
    <property type="match status" value="2"/>
</dbReference>
<feature type="compositionally biased region" description="Basic and acidic residues" evidence="14">
    <location>
        <begin position="96"/>
        <end position="111"/>
    </location>
</feature>
<evidence type="ECO:0000259" key="16">
    <source>
        <dbReference type="PROSITE" id="PS51319"/>
    </source>
</evidence>
<feature type="compositionally biased region" description="Low complexity" evidence="14">
    <location>
        <begin position="390"/>
        <end position="404"/>
    </location>
</feature>
<feature type="domain" description="TFIIS N-terminal" evidence="16">
    <location>
        <begin position="289"/>
        <end position="360"/>
    </location>
</feature>
<dbReference type="CDD" id="cd00183">
    <property type="entry name" value="TFIIS_I"/>
    <property type="match status" value="1"/>
</dbReference>
<dbReference type="AlphaFoldDB" id="A0A6P4Z2B0"/>
<gene>
    <name evidence="19" type="primary">LOC109469602</name>
</gene>
<evidence type="ECO:0000256" key="1">
    <source>
        <dbReference type="ARBA" id="ARBA00004123"/>
    </source>
</evidence>
<dbReference type="Gene3D" id="1.10.472.30">
    <property type="entry name" value="Transcription elongation factor S-II, central domain"/>
    <property type="match status" value="2"/>
</dbReference>
<dbReference type="GO" id="GO:0003677">
    <property type="term" value="F:DNA binding"/>
    <property type="evidence" value="ECO:0007669"/>
    <property type="project" value="UniProtKB-KW"/>
</dbReference>
<proteinExistence type="inferred from homology"/>
<dbReference type="InterPro" id="IPR006289">
    <property type="entry name" value="TFSII"/>
</dbReference>
<keyword evidence="10 13" id="KW-0539">Nucleus</keyword>
<feature type="domain" description="TFIIS central" evidence="17">
    <location>
        <begin position="415"/>
        <end position="530"/>
    </location>
</feature>
<organism evidence="18 19">
    <name type="scientific">Branchiostoma belcheri</name>
    <name type="common">Amphioxus</name>
    <dbReference type="NCBI Taxonomy" id="7741"/>
    <lineage>
        <taxon>Eukaryota</taxon>
        <taxon>Metazoa</taxon>
        <taxon>Chordata</taxon>
        <taxon>Cephalochordata</taxon>
        <taxon>Leptocardii</taxon>
        <taxon>Amphioxiformes</taxon>
        <taxon>Branchiostomatidae</taxon>
        <taxon>Branchiostoma</taxon>
    </lineage>
</organism>
<evidence type="ECO:0000259" key="17">
    <source>
        <dbReference type="PROSITE" id="PS51321"/>
    </source>
</evidence>
<keyword evidence="3" id="KW-0597">Phosphoprotein</keyword>
<dbReference type="SUPFAM" id="SSF46942">
    <property type="entry name" value="Elongation factor TFIIS domain 2"/>
    <property type="match status" value="2"/>
</dbReference>
<evidence type="ECO:0000256" key="7">
    <source>
        <dbReference type="ARBA" id="ARBA00023015"/>
    </source>
</evidence>
<dbReference type="CDD" id="cd13749">
    <property type="entry name" value="Zn-ribbon_TFIIS"/>
    <property type="match status" value="2"/>
</dbReference>
<dbReference type="PROSITE" id="PS51133">
    <property type="entry name" value="ZF_TFIIS_2"/>
    <property type="match status" value="2"/>
</dbReference>
<comment type="subcellular location">
    <subcellularLocation>
        <location evidence="1 13">Nucleus</location>
    </subcellularLocation>
</comment>
<evidence type="ECO:0000313" key="19">
    <source>
        <dbReference type="RefSeq" id="XP_019623701.1"/>
    </source>
</evidence>
<evidence type="ECO:0000256" key="6">
    <source>
        <dbReference type="ARBA" id="ARBA00022833"/>
    </source>
</evidence>
<comment type="similarity">
    <text evidence="2">Belongs to the TFS-II family.</text>
</comment>
<accession>A0A6P4Z2B0</accession>
<dbReference type="InterPro" id="IPR035441">
    <property type="entry name" value="TFIIS/LEDGF_dom_sf"/>
</dbReference>
<keyword evidence="8" id="KW-0238">DNA-binding</keyword>
<dbReference type="KEGG" id="bbel:109469602"/>